<dbReference type="PANTHER" id="PTHR43695:SF1">
    <property type="entry name" value="RHAMNOGALACTURONAN ACETYLESTERASE"/>
    <property type="match status" value="1"/>
</dbReference>
<sequence>MPTIHIAGDSTAAIKAENKRPETGWGEKLPCYFNTSISFNNQARNGRSTKSFLEEGRLTRLSAKFLPGDFLLVQFGHNDQKINEPKGTSPYKEYIENLTVFAQTADAANVSPIFLTPVTRRNYLSDGTLAPDCLGDYPQAMKLFARKNNYSVLDIFSLSQQLLRSFTQEQTKDFYLHLAPKVHKNYPNGLQDNTHFSPLGAEKIAYLIVQAIKKSNLSLAQFLKEGV</sequence>
<dbReference type="AlphaFoldDB" id="A0A1L8WRD6"/>
<name>A0A1L8WRD6_9ENTE</name>
<dbReference type="SUPFAM" id="SSF52266">
    <property type="entry name" value="SGNH hydrolase"/>
    <property type="match status" value="1"/>
</dbReference>
<accession>A0A1L8WRD6</accession>
<comment type="similarity">
    <text evidence="1">Belongs to the 'GDSL' lipolytic enzyme family.</text>
</comment>
<gene>
    <name evidence="4" type="ORF">RV14_GL001730</name>
</gene>
<dbReference type="CDD" id="cd01821">
    <property type="entry name" value="Rhamnogalacturan_acetylesterase_like"/>
    <property type="match status" value="1"/>
</dbReference>
<dbReference type="InterPro" id="IPR013830">
    <property type="entry name" value="SGNH_hydro"/>
</dbReference>
<reference evidence="4 5" key="1">
    <citation type="submission" date="2014-12" db="EMBL/GenBank/DDBJ databases">
        <title>Draft genome sequences of 29 type strains of Enterococci.</title>
        <authorList>
            <person name="Zhong Z."/>
            <person name="Sun Z."/>
            <person name="Liu W."/>
            <person name="Zhang W."/>
            <person name="Zhang H."/>
        </authorList>
    </citation>
    <scope>NUCLEOTIDE SEQUENCE [LARGE SCALE GENOMIC DNA]</scope>
    <source>
        <strain evidence="4 5">DSM 15687</strain>
    </source>
</reference>
<dbReference type="GO" id="GO:0016787">
    <property type="term" value="F:hydrolase activity"/>
    <property type="evidence" value="ECO:0007669"/>
    <property type="project" value="UniProtKB-KW"/>
</dbReference>
<dbReference type="Proteomes" id="UP000182152">
    <property type="component" value="Unassembled WGS sequence"/>
</dbReference>
<evidence type="ECO:0000259" key="3">
    <source>
        <dbReference type="Pfam" id="PF13472"/>
    </source>
</evidence>
<organism evidence="4 5">
    <name type="scientific">Enterococcus ratti</name>
    <dbReference type="NCBI Taxonomy" id="150033"/>
    <lineage>
        <taxon>Bacteria</taxon>
        <taxon>Bacillati</taxon>
        <taxon>Bacillota</taxon>
        <taxon>Bacilli</taxon>
        <taxon>Lactobacillales</taxon>
        <taxon>Enterococcaceae</taxon>
        <taxon>Enterococcus</taxon>
    </lineage>
</organism>
<dbReference type="InterPro" id="IPR036514">
    <property type="entry name" value="SGNH_hydro_sf"/>
</dbReference>
<dbReference type="OrthoDB" id="9807041at2"/>
<dbReference type="Pfam" id="PF13472">
    <property type="entry name" value="Lipase_GDSL_2"/>
    <property type="match status" value="1"/>
</dbReference>
<evidence type="ECO:0000313" key="4">
    <source>
        <dbReference type="EMBL" id="OJG83372.1"/>
    </source>
</evidence>
<keyword evidence="5" id="KW-1185">Reference proteome</keyword>
<dbReference type="EMBL" id="JXLB01000004">
    <property type="protein sequence ID" value="OJG83372.1"/>
    <property type="molecule type" value="Genomic_DNA"/>
</dbReference>
<dbReference type="STRING" id="150033.RV14_GL001730"/>
<evidence type="ECO:0000313" key="5">
    <source>
        <dbReference type="Proteomes" id="UP000182152"/>
    </source>
</evidence>
<evidence type="ECO:0000256" key="1">
    <source>
        <dbReference type="ARBA" id="ARBA00008668"/>
    </source>
</evidence>
<proteinExistence type="inferred from homology"/>
<comment type="caution">
    <text evidence="4">The sequence shown here is derived from an EMBL/GenBank/DDBJ whole genome shotgun (WGS) entry which is preliminary data.</text>
</comment>
<evidence type="ECO:0000256" key="2">
    <source>
        <dbReference type="ARBA" id="ARBA00022801"/>
    </source>
</evidence>
<protein>
    <submittedName>
        <fullName evidence="4">Rhamnogalacturonan acetylesterase</fullName>
    </submittedName>
</protein>
<feature type="domain" description="SGNH hydrolase-type esterase" evidence="3">
    <location>
        <begin position="8"/>
        <end position="200"/>
    </location>
</feature>
<dbReference type="InterPro" id="IPR037459">
    <property type="entry name" value="RhgT-like"/>
</dbReference>
<keyword evidence="2" id="KW-0378">Hydrolase</keyword>
<dbReference type="Gene3D" id="3.40.50.1110">
    <property type="entry name" value="SGNH hydrolase"/>
    <property type="match status" value="1"/>
</dbReference>
<dbReference type="RefSeq" id="WP_071854836.1">
    <property type="nucleotide sequence ID" value="NZ_JXLB01000004.1"/>
</dbReference>
<dbReference type="PANTHER" id="PTHR43695">
    <property type="entry name" value="PUTATIVE (AFU_ORTHOLOGUE AFUA_2G17250)-RELATED"/>
    <property type="match status" value="1"/>
</dbReference>